<dbReference type="AlphaFoldDB" id="A0A1H3S9X3"/>
<protein>
    <submittedName>
        <fullName evidence="2">Uncharacterized protein</fullName>
    </submittedName>
</protein>
<accession>A0A1H3S9X3</accession>
<gene>
    <name evidence="2" type="ORF">SAMN05421684_4765</name>
</gene>
<evidence type="ECO:0000256" key="1">
    <source>
        <dbReference type="SAM" id="Phobius"/>
    </source>
</evidence>
<dbReference type="Proteomes" id="UP000199632">
    <property type="component" value="Unassembled WGS sequence"/>
</dbReference>
<proteinExistence type="predicted"/>
<feature type="transmembrane region" description="Helical" evidence="1">
    <location>
        <begin position="6"/>
        <end position="26"/>
    </location>
</feature>
<dbReference type="STRING" id="137265.SAMN05421684_4765"/>
<evidence type="ECO:0000313" key="2">
    <source>
        <dbReference type="EMBL" id="SDZ34893.1"/>
    </source>
</evidence>
<keyword evidence="1" id="KW-0472">Membrane</keyword>
<sequence length="76" mass="8067">MDERRPGRVTGVLGALVAAAGMILVLSSFRDSPDGREILVGGILVVAGLLLRIEGAIWASRDEVEVEPDPDGDRQL</sequence>
<dbReference type="RefSeq" id="WP_143049847.1">
    <property type="nucleotide sequence ID" value="NZ_BOND01000035.1"/>
</dbReference>
<keyword evidence="1" id="KW-0812">Transmembrane</keyword>
<name>A0A1H3S9X3_9ACTN</name>
<keyword evidence="1" id="KW-1133">Transmembrane helix</keyword>
<organism evidence="2 3">
    <name type="scientific">Asanoa ishikariensis</name>
    <dbReference type="NCBI Taxonomy" id="137265"/>
    <lineage>
        <taxon>Bacteria</taxon>
        <taxon>Bacillati</taxon>
        <taxon>Actinomycetota</taxon>
        <taxon>Actinomycetes</taxon>
        <taxon>Micromonosporales</taxon>
        <taxon>Micromonosporaceae</taxon>
        <taxon>Asanoa</taxon>
    </lineage>
</organism>
<feature type="transmembrane region" description="Helical" evidence="1">
    <location>
        <begin position="38"/>
        <end position="59"/>
    </location>
</feature>
<keyword evidence="3" id="KW-1185">Reference proteome</keyword>
<dbReference type="EMBL" id="FNQB01000002">
    <property type="protein sequence ID" value="SDZ34893.1"/>
    <property type="molecule type" value="Genomic_DNA"/>
</dbReference>
<evidence type="ECO:0000313" key="3">
    <source>
        <dbReference type="Proteomes" id="UP000199632"/>
    </source>
</evidence>
<reference evidence="3" key="1">
    <citation type="submission" date="2016-10" db="EMBL/GenBank/DDBJ databases">
        <authorList>
            <person name="Varghese N."/>
            <person name="Submissions S."/>
        </authorList>
    </citation>
    <scope>NUCLEOTIDE SEQUENCE [LARGE SCALE GENOMIC DNA]</scope>
    <source>
        <strain evidence="3">DSM 44718</strain>
    </source>
</reference>